<proteinExistence type="predicted"/>
<keyword evidence="2" id="KW-1185">Reference proteome</keyword>
<dbReference type="AlphaFoldDB" id="A0A3P7S455"/>
<name>A0A3P7S455_DIBLA</name>
<gene>
    <name evidence="1" type="ORF">DILT_LOCUS19805</name>
</gene>
<reference evidence="1 2" key="1">
    <citation type="submission" date="2018-11" db="EMBL/GenBank/DDBJ databases">
        <authorList>
            <consortium name="Pathogen Informatics"/>
        </authorList>
    </citation>
    <scope>NUCLEOTIDE SEQUENCE [LARGE SCALE GENOMIC DNA]</scope>
</reference>
<dbReference type="Proteomes" id="UP000281553">
    <property type="component" value="Unassembled WGS sequence"/>
</dbReference>
<sequence>CYGDSFAQSEPELTASKSTEVDEGFATAISGGITRSFQMRLLNACYTRRLCSLCDLSLELLLPKDRCRTLIAASEVKLFQRNLLYPTSWYVFTSYYPIECS</sequence>
<organism evidence="1 2">
    <name type="scientific">Dibothriocephalus latus</name>
    <name type="common">Fish tapeworm</name>
    <name type="synonym">Diphyllobothrium latum</name>
    <dbReference type="NCBI Taxonomy" id="60516"/>
    <lineage>
        <taxon>Eukaryota</taxon>
        <taxon>Metazoa</taxon>
        <taxon>Spiralia</taxon>
        <taxon>Lophotrochozoa</taxon>
        <taxon>Platyhelminthes</taxon>
        <taxon>Cestoda</taxon>
        <taxon>Eucestoda</taxon>
        <taxon>Diphyllobothriidea</taxon>
        <taxon>Diphyllobothriidae</taxon>
        <taxon>Dibothriocephalus</taxon>
    </lineage>
</organism>
<dbReference type="EMBL" id="UYRU01121906">
    <property type="protein sequence ID" value="VDN49526.1"/>
    <property type="molecule type" value="Genomic_DNA"/>
</dbReference>
<accession>A0A3P7S455</accession>
<evidence type="ECO:0000313" key="2">
    <source>
        <dbReference type="Proteomes" id="UP000281553"/>
    </source>
</evidence>
<feature type="non-terminal residue" evidence="1">
    <location>
        <position position="1"/>
    </location>
</feature>
<evidence type="ECO:0000313" key="1">
    <source>
        <dbReference type="EMBL" id="VDN49526.1"/>
    </source>
</evidence>
<protein>
    <submittedName>
        <fullName evidence="1">Uncharacterized protein</fullName>
    </submittedName>
</protein>